<dbReference type="FunFam" id="3.30.160.60:FF:003786">
    <property type="entry name" value="Transcription factor IIIA"/>
    <property type="match status" value="1"/>
</dbReference>
<dbReference type="HOGENOM" id="CLU_402929_0_0_1"/>
<sequence length="688" mass="79094">MLTGLFKKQPLPPPFKMEQQLSRARIPVLIPRRPIDSVPPPPQPRIQNQPDFHYSTYSPSSSPPRDDQHVETVYRRNDPSNRMYRMKKRPPAQVYHCVQCNKNIKYPSKITEHIRKHTGEKPHVCVVCHQSFSQAHTLKAHMLMHEHEKPYKCSFCPMGFALVHQKDEHEEEHMDHPEAIDGPRPILRPQFFRVRQAPPIQEAEPTQMCQIYECPEMCGFQSFEETEVIEHISIVHSYDNVCWEEEEQGGSGVGAEGSVEDHNVQRNVISQVPDAKMNGINVIPVQVQPGMIVRNFPNPPGRLYEYFSEPFVPEVASEAIIDDATSEDVESNNYHHNHFNGTVAGPSEIPIVSDQILYEGDEEIVEVNTKPEEMKREVIPPDLYENIIIHQNLEEEDEVEECIVNDEIDDDEQEEKVRIILNPNPPKRGTKSLRDHHEATAAMTEMIVDASTLEMAAPTRHLKQLYPPGKRRGRGKKKPENLDWIIDAVAKGVDVNEASPHVRKKPTLHKCEYCGKVDKYPSKIRAHMRTHTGEKPFKCDICGMAFSQKTPMRLHLRRHFDQKPYECDVDGCKERFVSGAILKMHVEKKHLNKKKYVCIRGCGRVFSSAFNQRHHEKKCSQQTFFSWVDGGGGGGESVETGEEDEESNGEYQDDDEEDYMEEMMDPTISDEQIEVAEHFVEEPVFLHQ</sequence>
<evidence type="ECO:0000256" key="7">
    <source>
        <dbReference type="ARBA" id="ARBA00023163"/>
    </source>
</evidence>
<keyword evidence="2" id="KW-0479">Metal-binding</keyword>
<evidence type="ECO:0000256" key="3">
    <source>
        <dbReference type="ARBA" id="ARBA00022737"/>
    </source>
</evidence>
<comment type="subcellular location">
    <subcellularLocation>
        <location evidence="1">Nucleus</location>
    </subcellularLocation>
</comment>
<dbReference type="OMA" id="KAHICDV"/>
<feature type="region of interest" description="Disordered" evidence="10">
    <location>
        <begin position="30"/>
        <end position="70"/>
    </location>
</feature>
<keyword evidence="8" id="KW-0539">Nucleus</keyword>
<keyword evidence="6" id="KW-0805">Transcription regulation</keyword>
<keyword evidence="13" id="KW-1185">Reference proteome</keyword>
<keyword evidence="3" id="KW-0677">Repeat</keyword>
<name>G0P5I1_CAEBE</name>
<reference evidence="13" key="1">
    <citation type="submission" date="2011-07" db="EMBL/GenBank/DDBJ databases">
        <authorList>
            <consortium name="Caenorhabditis brenneri Sequencing and Analysis Consortium"/>
            <person name="Wilson R.K."/>
        </authorList>
    </citation>
    <scope>NUCLEOTIDE SEQUENCE [LARGE SCALE GENOMIC DNA]</scope>
    <source>
        <strain evidence="13">PB2801</strain>
    </source>
</reference>
<feature type="region of interest" description="Disordered" evidence="10">
    <location>
        <begin position="630"/>
        <end position="664"/>
    </location>
</feature>
<evidence type="ECO:0000256" key="4">
    <source>
        <dbReference type="ARBA" id="ARBA00022771"/>
    </source>
</evidence>
<evidence type="ECO:0000256" key="8">
    <source>
        <dbReference type="ARBA" id="ARBA00023242"/>
    </source>
</evidence>
<evidence type="ECO:0000313" key="13">
    <source>
        <dbReference type="Proteomes" id="UP000008068"/>
    </source>
</evidence>
<dbReference type="AlphaFoldDB" id="G0P5I1"/>
<dbReference type="GO" id="GO:0008270">
    <property type="term" value="F:zinc ion binding"/>
    <property type="evidence" value="ECO:0007669"/>
    <property type="project" value="UniProtKB-KW"/>
</dbReference>
<dbReference type="InParanoid" id="G0P5I1"/>
<feature type="domain" description="C2H2-type" evidence="11">
    <location>
        <begin position="565"/>
        <end position="595"/>
    </location>
</feature>
<dbReference type="Proteomes" id="UP000008068">
    <property type="component" value="Unassembled WGS sequence"/>
</dbReference>
<dbReference type="OrthoDB" id="3437960at2759"/>
<dbReference type="FunFam" id="3.30.160.60:FF:001289">
    <property type="entry name" value="Zinc finger protein 574"/>
    <property type="match status" value="1"/>
</dbReference>
<dbReference type="PANTHER" id="PTHR24394:SF29">
    <property type="entry name" value="MYONEURIN"/>
    <property type="match status" value="1"/>
</dbReference>
<evidence type="ECO:0000313" key="12">
    <source>
        <dbReference type="EMBL" id="EGT45470.1"/>
    </source>
</evidence>
<feature type="compositionally biased region" description="Acidic residues" evidence="10">
    <location>
        <begin position="639"/>
        <end position="664"/>
    </location>
</feature>
<dbReference type="PROSITE" id="PS00028">
    <property type="entry name" value="ZINC_FINGER_C2H2_1"/>
    <property type="match status" value="5"/>
</dbReference>
<feature type="domain" description="C2H2-type" evidence="11">
    <location>
        <begin position="509"/>
        <end position="536"/>
    </location>
</feature>
<evidence type="ECO:0000256" key="10">
    <source>
        <dbReference type="SAM" id="MobiDB-lite"/>
    </source>
</evidence>
<dbReference type="Pfam" id="PF00096">
    <property type="entry name" value="zf-C2H2"/>
    <property type="match status" value="3"/>
</dbReference>
<accession>G0P5I1</accession>
<dbReference type="FunFam" id="3.30.160.60:FF:002869">
    <property type="entry name" value="Comb gap splice variant cg14"/>
    <property type="match status" value="1"/>
</dbReference>
<evidence type="ECO:0000256" key="2">
    <source>
        <dbReference type="ARBA" id="ARBA00022723"/>
    </source>
</evidence>
<dbReference type="eggNOG" id="KOG1721">
    <property type="taxonomic scope" value="Eukaryota"/>
</dbReference>
<dbReference type="FunCoup" id="G0P5I1">
    <property type="interactions" value="2212"/>
</dbReference>
<keyword evidence="5" id="KW-0862">Zinc</keyword>
<keyword evidence="4 9" id="KW-0863">Zinc-finger</keyword>
<dbReference type="GO" id="GO:0005634">
    <property type="term" value="C:nucleus"/>
    <property type="evidence" value="ECO:0007669"/>
    <property type="project" value="UniProtKB-SubCell"/>
</dbReference>
<dbReference type="SMART" id="SM00355">
    <property type="entry name" value="ZnF_C2H2"/>
    <property type="match status" value="8"/>
</dbReference>
<dbReference type="PANTHER" id="PTHR24394">
    <property type="entry name" value="ZINC FINGER PROTEIN"/>
    <property type="match status" value="1"/>
</dbReference>
<dbReference type="EMBL" id="GL380083">
    <property type="protein sequence ID" value="EGT45470.1"/>
    <property type="molecule type" value="Genomic_DNA"/>
</dbReference>
<gene>
    <name evidence="12" type="ORF">CAEBREN_17802</name>
</gene>
<feature type="domain" description="C2H2-type" evidence="11">
    <location>
        <begin position="123"/>
        <end position="150"/>
    </location>
</feature>
<proteinExistence type="predicted"/>
<evidence type="ECO:0000256" key="1">
    <source>
        <dbReference type="ARBA" id="ARBA00004123"/>
    </source>
</evidence>
<dbReference type="SUPFAM" id="SSF57667">
    <property type="entry name" value="beta-beta-alpha zinc fingers"/>
    <property type="match status" value="4"/>
</dbReference>
<feature type="domain" description="C2H2-type" evidence="11">
    <location>
        <begin position="537"/>
        <end position="564"/>
    </location>
</feature>
<evidence type="ECO:0000256" key="9">
    <source>
        <dbReference type="PROSITE-ProRule" id="PRU00042"/>
    </source>
</evidence>
<protein>
    <recommendedName>
        <fullName evidence="11">C2H2-type domain-containing protein</fullName>
    </recommendedName>
</protein>
<dbReference type="PROSITE" id="PS50157">
    <property type="entry name" value="ZINC_FINGER_C2H2_2"/>
    <property type="match status" value="5"/>
</dbReference>
<feature type="domain" description="C2H2-type" evidence="11">
    <location>
        <begin position="95"/>
        <end position="122"/>
    </location>
</feature>
<dbReference type="Gene3D" id="3.30.160.60">
    <property type="entry name" value="Classic Zinc Finger"/>
    <property type="match status" value="5"/>
</dbReference>
<evidence type="ECO:0000256" key="6">
    <source>
        <dbReference type="ARBA" id="ARBA00023015"/>
    </source>
</evidence>
<evidence type="ECO:0000256" key="5">
    <source>
        <dbReference type="ARBA" id="ARBA00022833"/>
    </source>
</evidence>
<dbReference type="InterPro" id="IPR013087">
    <property type="entry name" value="Znf_C2H2_type"/>
</dbReference>
<dbReference type="STRING" id="135651.G0P5I1"/>
<dbReference type="InterPro" id="IPR036236">
    <property type="entry name" value="Znf_C2H2_sf"/>
</dbReference>
<organism evidence="13">
    <name type="scientific">Caenorhabditis brenneri</name>
    <name type="common">Nematode worm</name>
    <dbReference type="NCBI Taxonomy" id="135651"/>
    <lineage>
        <taxon>Eukaryota</taxon>
        <taxon>Metazoa</taxon>
        <taxon>Ecdysozoa</taxon>
        <taxon>Nematoda</taxon>
        <taxon>Chromadorea</taxon>
        <taxon>Rhabditida</taxon>
        <taxon>Rhabditina</taxon>
        <taxon>Rhabditomorpha</taxon>
        <taxon>Rhabditoidea</taxon>
        <taxon>Rhabditidae</taxon>
        <taxon>Peloderinae</taxon>
        <taxon>Caenorhabditis</taxon>
    </lineage>
</organism>
<dbReference type="GO" id="GO:0000981">
    <property type="term" value="F:DNA-binding transcription factor activity, RNA polymerase II-specific"/>
    <property type="evidence" value="ECO:0007669"/>
    <property type="project" value="TreeGrafter"/>
</dbReference>
<evidence type="ECO:0000259" key="11">
    <source>
        <dbReference type="PROSITE" id="PS50157"/>
    </source>
</evidence>
<keyword evidence="7" id="KW-0804">Transcription</keyword>